<comment type="caution">
    <text evidence="2">The sequence shown here is derived from an EMBL/GenBank/DDBJ whole genome shotgun (WGS) entry which is preliminary data.</text>
</comment>
<dbReference type="Proteomes" id="UP000004090">
    <property type="component" value="Unassembled WGS sequence"/>
</dbReference>
<name>A8RE11_9FIRM</name>
<dbReference type="PANTHER" id="PTHR36836:SF1">
    <property type="entry name" value="COLANIC ACID BIOSYNTHESIS PROTEIN WCAK"/>
    <property type="match status" value="1"/>
</dbReference>
<reference evidence="2 3" key="2">
    <citation type="submission" date="2007-09" db="EMBL/GenBank/DDBJ databases">
        <authorList>
            <person name="Fulton L."/>
            <person name="Clifton S."/>
            <person name="Fulton B."/>
            <person name="Xu J."/>
            <person name="Minx P."/>
            <person name="Pepin K.H."/>
            <person name="Johnson M."/>
            <person name="Thiruvilangam P."/>
            <person name="Bhonagiri V."/>
            <person name="Nash W.E."/>
            <person name="Mardis E.R."/>
            <person name="Wilson R.K."/>
        </authorList>
    </citation>
    <scope>NUCLEOTIDE SEQUENCE [LARGE SCALE GENOMIC DNA]</scope>
    <source>
        <strain evidence="2 3">DSM 3991</strain>
    </source>
</reference>
<dbReference type="EMBL" id="ABAW02000024">
    <property type="protein sequence ID" value="EDP10413.1"/>
    <property type="molecule type" value="Genomic_DNA"/>
</dbReference>
<dbReference type="InterPro" id="IPR007345">
    <property type="entry name" value="Polysacch_pyruvyl_Trfase"/>
</dbReference>
<evidence type="ECO:0000313" key="2">
    <source>
        <dbReference type="EMBL" id="EDP10413.1"/>
    </source>
</evidence>
<reference evidence="2 3" key="1">
    <citation type="submission" date="2007-09" db="EMBL/GenBank/DDBJ databases">
        <title>Draft genome sequence of Eubacterium dolichum (DSM 3991).</title>
        <authorList>
            <person name="Sudarsanam P."/>
            <person name="Ley R."/>
            <person name="Guruge J."/>
            <person name="Turnbaugh P.J."/>
            <person name="Mahowald M."/>
            <person name="Liep D."/>
            <person name="Gordon J."/>
        </authorList>
    </citation>
    <scope>NUCLEOTIDE SEQUENCE [LARGE SCALE GENOMIC DNA]</scope>
    <source>
        <strain evidence="2 3">DSM 3991</strain>
    </source>
</reference>
<dbReference type="Pfam" id="PF04230">
    <property type="entry name" value="PS_pyruv_trans"/>
    <property type="match status" value="1"/>
</dbReference>
<gene>
    <name evidence="2" type="ORF">EUBDOL_01655</name>
</gene>
<protein>
    <recommendedName>
        <fullName evidence="1">Polysaccharide pyruvyl transferase domain-containing protein</fullName>
    </recommendedName>
</protein>
<evidence type="ECO:0000259" key="1">
    <source>
        <dbReference type="Pfam" id="PF04230"/>
    </source>
</evidence>
<organism evidence="2 3">
    <name type="scientific">Amedibacillus dolichus DSM 3991</name>
    <dbReference type="NCBI Taxonomy" id="428127"/>
    <lineage>
        <taxon>Bacteria</taxon>
        <taxon>Bacillati</taxon>
        <taxon>Bacillota</taxon>
        <taxon>Erysipelotrichia</taxon>
        <taxon>Erysipelotrichales</taxon>
        <taxon>Erysipelotrichaceae</taxon>
        <taxon>Amedibacillus</taxon>
    </lineage>
</organism>
<dbReference type="STRING" id="428127.EUBDOL_01655"/>
<evidence type="ECO:0000313" key="3">
    <source>
        <dbReference type="Proteomes" id="UP000004090"/>
    </source>
</evidence>
<accession>A8RE11</accession>
<dbReference type="PANTHER" id="PTHR36836">
    <property type="entry name" value="COLANIC ACID BIOSYNTHESIS PROTEIN WCAK"/>
    <property type="match status" value="1"/>
</dbReference>
<proteinExistence type="predicted"/>
<dbReference type="HOGENOM" id="CLU_061361_0_0_9"/>
<dbReference type="eggNOG" id="COG2327">
    <property type="taxonomic scope" value="Bacteria"/>
</dbReference>
<sequence length="367" mass="43210">MEVKMERKKIFISAYTCFNVGDDLFIKILCDKFSEHDFYIIANKEYRKIFREQKNLHIIDSSSAYQRYLNKIMSLLHKEHYTIRKTILSCDAIVCIGGSIFIQNENWKNRFEFMLKEIDKPKFVIGSNFGPFDDDGFYSAFHELFKCFTDICVRDDYTYSLFHDLKNVRKAPDIVFQYDMKKHISEEKQGVGISVINLRNRKGLEKVCEVYEEKIASVCEMFATKNIPVKLFSFCKFEKDNDVIEKIKDKLSDIAKENCKVILYETDLEMLLDQIGNCKMIIASRFHAMILGWIAQCKVLPLIYSDKMLNVINDVRFTGKYVDIKNIESLTMDDIMKIYENQPILRTEILSKEAERQFDGLKQYLNT</sequence>
<feature type="domain" description="Polysaccharide pyruvyl transferase" evidence="1">
    <location>
        <begin position="19"/>
        <end position="305"/>
    </location>
</feature>
<dbReference type="AlphaFoldDB" id="A8RE11"/>